<dbReference type="SUPFAM" id="SSF143437">
    <property type="entry name" value="THUMP domain-like"/>
    <property type="match status" value="1"/>
</dbReference>
<dbReference type="InterPro" id="IPR020536">
    <property type="entry name" value="ThiI_AANH"/>
</dbReference>
<evidence type="ECO:0000256" key="4">
    <source>
        <dbReference type="ARBA" id="ARBA00022555"/>
    </source>
</evidence>
<evidence type="ECO:0000256" key="18">
    <source>
        <dbReference type="ARBA" id="ARBA00080570"/>
    </source>
</evidence>
<dbReference type="GO" id="GO:0005829">
    <property type="term" value="C:cytosol"/>
    <property type="evidence" value="ECO:0007669"/>
    <property type="project" value="TreeGrafter"/>
</dbReference>
<feature type="binding site" evidence="19">
    <location>
        <position position="290"/>
    </location>
    <ligand>
        <name>ATP</name>
        <dbReference type="ChEBI" id="CHEBI:30616"/>
    </ligand>
</feature>
<evidence type="ECO:0000256" key="3">
    <source>
        <dbReference type="ARBA" id="ARBA00022490"/>
    </source>
</evidence>
<dbReference type="CDD" id="cd11716">
    <property type="entry name" value="THUMP_ThiI"/>
    <property type="match status" value="1"/>
</dbReference>
<organism evidence="21 22">
    <name type="scientific">Pseudobutyrivibrio ruminis</name>
    <dbReference type="NCBI Taxonomy" id="46206"/>
    <lineage>
        <taxon>Bacteria</taxon>
        <taxon>Bacillati</taxon>
        <taxon>Bacillota</taxon>
        <taxon>Clostridia</taxon>
        <taxon>Lachnospirales</taxon>
        <taxon>Lachnospiraceae</taxon>
        <taxon>Pseudobutyrivibrio</taxon>
    </lineage>
</organism>
<evidence type="ECO:0000256" key="12">
    <source>
        <dbReference type="ARBA" id="ARBA00058382"/>
    </source>
</evidence>
<reference evidence="21 22" key="2">
    <citation type="submission" date="2017-10" db="EMBL/GenBank/DDBJ databases">
        <authorList>
            <person name="Banno H."/>
            <person name="Chua N.-H."/>
        </authorList>
    </citation>
    <scope>NUCLEOTIDE SEQUENCE [LARGE SCALE GENOMIC DNA]</scope>
    <source>
        <strain evidence="21 22">JK626</strain>
    </source>
</reference>
<dbReference type="GO" id="GO:0004810">
    <property type="term" value="F:CCA tRNA nucleotidyltransferase activity"/>
    <property type="evidence" value="ECO:0007669"/>
    <property type="project" value="InterPro"/>
</dbReference>
<feature type="domain" description="THUMP" evidence="20">
    <location>
        <begin position="62"/>
        <end position="169"/>
    </location>
</feature>
<dbReference type="InterPro" id="IPR050102">
    <property type="entry name" value="tRNA_sulfurtransferase_ThiI"/>
</dbReference>
<dbReference type="PROSITE" id="PS51165">
    <property type="entry name" value="THUMP"/>
    <property type="match status" value="1"/>
</dbReference>
<dbReference type="GO" id="GO:0140741">
    <property type="term" value="F:tRNA-uracil-4 sulfurtransferase activity"/>
    <property type="evidence" value="ECO:0007669"/>
    <property type="project" value="UniProtKB-EC"/>
</dbReference>
<evidence type="ECO:0000259" key="20">
    <source>
        <dbReference type="PROSITE" id="PS51165"/>
    </source>
</evidence>
<dbReference type="Gene3D" id="3.30.2130.30">
    <property type="match status" value="1"/>
</dbReference>
<dbReference type="SUPFAM" id="SSF52402">
    <property type="entry name" value="Adenine nucleotide alpha hydrolases-like"/>
    <property type="match status" value="1"/>
</dbReference>
<gene>
    <name evidence="19" type="primary">thiI</name>
    <name evidence="21" type="ORF">CSX01_07435</name>
</gene>
<evidence type="ECO:0000313" key="21">
    <source>
        <dbReference type="EMBL" id="PHU35153.1"/>
    </source>
</evidence>
<dbReference type="InterPro" id="IPR003720">
    <property type="entry name" value="tRNA_STrfase"/>
</dbReference>
<evidence type="ECO:0000256" key="8">
    <source>
        <dbReference type="ARBA" id="ARBA00022884"/>
    </source>
</evidence>
<dbReference type="AlphaFoldDB" id="A0A2G3DW78"/>
<evidence type="ECO:0000313" key="22">
    <source>
        <dbReference type="Proteomes" id="UP000225889"/>
    </source>
</evidence>
<feature type="binding site" evidence="19">
    <location>
        <begin position="186"/>
        <end position="187"/>
    </location>
    <ligand>
        <name>ATP</name>
        <dbReference type="ChEBI" id="CHEBI:30616"/>
    </ligand>
</feature>
<dbReference type="Pfam" id="PF22025">
    <property type="entry name" value="ThiI_fer"/>
    <property type="match status" value="1"/>
</dbReference>
<comment type="similarity">
    <text evidence="13 19">Belongs to the ThiI family.</text>
</comment>
<evidence type="ECO:0000256" key="13">
    <source>
        <dbReference type="ARBA" id="ARBA00061472"/>
    </source>
</evidence>
<dbReference type="GO" id="GO:0005524">
    <property type="term" value="F:ATP binding"/>
    <property type="evidence" value="ECO:0007669"/>
    <property type="project" value="UniProtKB-UniRule"/>
</dbReference>
<dbReference type="NCBIfam" id="TIGR00342">
    <property type="entry name" value="tRNA uracil 4-sulfurtransferase ThiI"/>
    <property type="match status" value="1"/>
</dbReference>
<dbReference type="CDD" id="cd01712">
    <property type="entry name" value="PPase_ThiI"/>
    <property type="match status" value="1"/>
</dbReference>
<evidence type="ECO:0000256" key="19">
    <source>
        <dbReference type="HAMAP-Rule" id="MF_00021"/>
    </source>
</evidence>
<dbReference type="EMBL" id="PDYF01000011">
    <property type="protein sequence ID" value="PHU35153.1"/>
    <property type="molecule type" value="Genomic_DNA"/>
</dbReference>
<comment type="pathway">
    <text evidence="2 19">Cofactor biosynthesis; thiamine diphosphate biosynthesis.</text>
</comment>
<dbReference type="PANTHER" id="PTHR43209:SF1">
    <property type="entry name" value="TRNA SULFURTRANSFERASE"/>
    <property type="match status" value="1"/>
</dbReference>
<dbReference type="Gene3D" id="3.40.50.620">
    <property type="entry name" value="HUPs"/>
    <property type="match status" value="1"/>
</dbReference>
<feature type="binding site" evidence="19">
    <location>
        <position position="299"/>
    </location>
    <ligand>
        <name>ATP</name>
        <dbReference type="ChEBI" id="CHEBI:30616"/>
    </ligand>
</feature>
<dbReference type="GO" id="GO:0002937">
    <property type="term" value="P:tRNA 4-thiouridine biosynthesis"/>
    <property type="evidence" value="ECO:0007669"/>
    <property type="project" value="TreeGrafter"/>
</dbReference>
<keyword evidence="4 19" id="KW-0820">tRNA-binding</keyword>
<keyword evidence="3 19" id="KW-0963">Cytoplasm</keyword>
<name>A0A2G3DW78_9FIRM</name>
<dbReference type="GO" id="GO:0000049">
    <property type="term" value="F:tRNA binding"/>
    <property type="evidence" value="ECO:0007669"/>
    <property type="project" value="UniProtKB-UniRule"/>
</dbReference>
<dbReference type="RefSeq" id="WP_090149431.1">
    <property type="nucleotide sequence ID" value="NZ_PDYF01000011.1"/>
</dbReference>
<dbReference type="GO" id="GO:0009228">
    <property type="term" value="P:thiamine biosynthetic process"/>
    <property type="evidence" value="ECO:0007669"/>
    <property type="project" value="UniProtKB-KW"/>
</dbReference>
<evidence type="ECO:0000256" key="15">
    <source>
        <dbReference type="ARBA" id="ARBA00071867"/>
    </source>
</evidence>
<sequence>MTYQAFLIKYSEIGVKGKNRYVFEDALVTQIKRALDPVEGKFVVRKQSGRILVSIDGEYDYDEAVDALQHVFGISAICPTVVVPDEGFDAMAEAVIKYVDEEFEDKNFSFKVMGRRANKQYPMTSMEVAAEIGARLLDAFPEMHVDVHKPERIIYVEVRENIAIYSTEIPGPHGMPVGTAGKAMLLLSGGIDSPVAGYMIAKRGVNLSATYFHAPPYTSEQAKQKVVDLAKLVAKYSGPIDLHIVNFTDIQLYIYEQCAHEELTIIMRRYMMRIAEHFAKENDCLGLVTGESIGQVASQTMQSLNCTNAVCSLPVYRPLIAFDKQDIVDISEKIDTYETSILPYEDCCTIFVAKHPVTKPKLEAIEKHEHNLDEKIDELMKQAIESVEIVKVR</sequence>
<evidence type="ECO:0000256" key="1">
    <source>
        <dbReference type="ARBA" id="ARBA00004496"/>
    </source>
</evidence>
<dbReference type="Pfam" id="PF02568">
    <property type="entry name" value="ThiI"/>
    <property type="match status" value="1"/>
</dbReference>
<proteinExistence type="inferred from homology"/>
<feature type="binding site" evidence="19">
    <location>
        <begin position="211"/>
        <end position="212"/>
    </location>
    <ligand>
        <name>ATP</name>
        <dbReference type="ChEBI" id="CHEBI:30616"/>
    </ligand>
</feature>
<comment type="catalytic activity">
    <reaction evidence="11 19">
        <text>[ThiS sulfur-carrier protein]-C-terminal Gly-Gly-AMP + S-sulfanyl-L-cysteinyl-[cysteine desulfurase] + AH2 = [ThiS sulfur-carrier protein]-C-terminal-Gly-aminoethanethioate + L-cysteinyl-[cysteine desulfurase] + A + AMP + 2 H(+)</text>
        <dbReference type="Rhea" id="RHEA:43340"/>
        <dbReference type="Rhea" id="RHEA-COMP:12157"/>
        <dbReference type="Rhea" id="RHEA-COMP:12158"/>
        <dbReference type="Rhea" id="RHEA-COMP:12910"/>
        <dbReference type="Rhea" id="RHEA-COMP:19908"/>
        <dbReference type="ChEBI" id="CHEBI:13193"/>
        <dbReference type="ChEBI" id="CHEBI:15378"/>
        <dbReference type="ChEBI" id="CHEBI:17499"/>
        <dbReference type="ChEBI" id="CHEBI:29950"/>
        <dbReference type="ChEBI" id="CHEBI:61963"/>
        <dbReference type="ChEBI" id="CHEBI:90618"/>
        <dbReference type="ChEBI" id="CHEBI:232372"/>
        <dbReference type="ChEBI" id="CHEBI:456215"/>
    </reaction>
</comment>
<dbReference type="InterPro" id="IPR004114">
    <property type="entry name" value="THUMP_dom"/>
</dbReference>
<dbReference type="EC" id="2.8.1.4" evidence="14 19"/>
<evidence type="ECO:0000256" key="2">
    <source>
        <dbReference type="ARBA" id="ARBA00004948"/>
    </source>
</evidence>
<dbReference type="PANTHER" id="PTHR43209">
    <property type="entry name" value="TRNA SULFURTRANSFERASE"/>
    <property type="match status" value="1"/>
</dbReference>
<dbReference type="Pfam" id="PF02926">
    <property type="entry name" value="THUMP"/>
    <property type="match status" value="1"/>
</dbReference>
<keyword evidence="6 19" id="KW-0547">Nucleotide-binding</keyword>
<accession>A0A2G3DW78</accession>
<evidence type="ECO:0000256" key="9">
    <source>
        <dbReference type="ARBA" id="ARBA00022977"/>
    </source>
</evidence>
<dbReference type="InterPro" id="IPR049962">
    <property type="entry name" value="THUMP_ThiI"/>
</dbReference>
<comment type="catalytic activity">
    <reaction evidence="10 19">
        <text>[ThiI sulfur-carrier protein]-S-sulfanyl-L-cysteine + a uridine in tRNA + 2 reduced [2Fe-2S]-[ferredoxin] + ATP + H(+) = [ThiI sulfur-carrier protein]-L-cysteine + a 4-thiouridine in tRNA + 2 oxidized [2Fe-2S]-[ferredoxin] + AMP + diphosphate</text>
        <dbReference type="Rhea" id="RHEA:24176"/>
        <dbReference type="Rhea" id="RHEA-COMP:10000"/>
        <dbReference type="Rhea" id="RHEA-COMP:10001"/>
        <dbReference type="Rhea" id="RHEA-COMP:13337"/>
        <dbReference type="Rhea" id="RHEA-COMP:13338"/>
        <dbReference type="Rhea" id="RHEA-COMP:13339"/>
        <dbReference type="Rhea" id="RHEA-COMP:13340"/>
        <dbReference type="ChEBI" id="CHEBI:15378"/>
        <dbReference type="ChEBI" id="CHEBI:29950"/>
        <dbReference type="ChEBI" id="CHEBI:30616"/>
        <dbReference type="ChEBI" id="CHEBI:33019"/>
        <dbReference type="ChEBI" id="CHEBI:33737"/>
        <dbReference type="ChEBI" id="CHEBI:33738"/>
        <dbReference type="ChEBI" id="CHEBI:61963"/>
        <dbReference type="ChEBI" id="CHEBI:65315"/>
        <dbReference type="ChEBI" id="CHEBI:136798"/>
        <dbReference type="ChEBI" id="CHEBI:456215"/>
        <dbReference type="EC" id="2.8.1.4"/>
    </reaction>
</comment>
<keyword evidence="7 19" id="KW-0067">ATP-binding</keyword>
<dbReference type="SMART" id="SM00981">
    <property type="entry name" value="THUMP"/>
    <property type="match status" value="1"/>
</dbReference>
<comment type="caution">
    <text evidence="21">The sequence shown here is derived from an EMBL/GenBank/DDBJ whole genome shotgun (WGS) entry which is preliminary data.</text>
</comment>
<keyword evidence="5 19" id="KW-0808">Transferase</keyword>
<keyword evidence="9 19" id="KW-0784">Thiamine biosynthesis</keyword>
<dbReference type="InterPro" id="IPR054173">
    <property type="entry name" value="ThiI_fer"/>
</dbReference>
<dbReference type="HAMAP" id="MF_00021">
    <property type="entry name" value="ThiI"/>
    <property type="match status" value="1"/>
</dbReference>
<dbReference type="GO" id="GO:0052837">
    <property type="term" value="P:thiazole biosynthetic process"/>
    <property type="evidence" value="ECO:0007669"/>
    <property type="project" value="TreeGrafter"/>
</dbReference>
<comment type="function">
    <text evidence="12 19">Catalyzes the ATP-dependent transfer of a sulfur to tRNA to produce 4-thiouridine in position 8 of tRNAs, which functions as a near-UV photosensor. Also catalyzes the transfer of sulfur to the sulfur carrier protein ThiS, forming ThiS-thiocarboxylate. This is a step in the synthesis of thiazole, in the thiamine biosynthesis pathway. The sulfur is donated as persulfide by IscS.</text>
</comment>
<evidence type="ECO:0000256" key="14">
    <source>
        <dbReference type="ARBA" id="ARBA00066827"/>
    </source>
</evidence>
<protein>
    <recommendedName>
        <fullName evidence="15 19">Probable tRNA sulfurtransferase</fullName>
        <ecNumber evidence="14 19">2.8.1.4</ecNumber>
    </recommendedName>
    <alternativeName>
        <fullName evidence="16 19">Sulfur carrier protein ThiS sulfurtransferase</fullName>
    </alternativeName>
    <alternativeName>
        <fullName evidence="17 19">Thiamine biosynthesis protein ThiI</fullName>
    </alternativeName>
    <alternativeName>
        <fullName evidence="18 19">tRNA 4-thiouridine synthase</fullName>
    </alternativeName>
</protein>
<dbReference type="InterPro" id="IPR049961">
    <property type="entry name" value="ThiI_N"/>
</dbReference>
<dbReference type="UniPathway" id="UPA00060"/>
<comment type="subcellular location">
    <subcellularLocation>
        <location evidence="1 19">Cytoplasm</location>
    </subcellularLocation>
</comment>
<evidence type="ECO:0000256" key="10">
    <source>
        <dbReference type="ARBA" id="ARBA00050570"/>
    </source>
</evidence>
<dbReference type="FunFam" id="3.40.50.620:FF:000053">
    <property type="entry name" value="Probable tRNA sulfurtransferase"/>
    <property type="match status" value="1"/>
</dbReference>
<evidence type="ECO:0000256" key="7">
    <source>
        <dbReference type="ARBA" id="ARBA00022840"/>
    </source>
</evidence>
<dbReference type="Proteomes" id="UP000225889">
    <property type="component" value="Unassembled WGS sequence"/>
</dbReference>
<feature type="binding site" evidence="19">
    <location>
        <position position="268"/>
    </location>
    <ligand>
        <name>ATP</name>
        <dbReference type="ChEBI" id="CHEBI:30616"/>
    </ligand>
</feature>
<evidence type="ECO:0000256" key="6">
    <source>
        <dbReference type="ARBA" id="ARBA00022741"/>
    </source>
</evidence>
<evidence type="ECO:0000256" key="16">
    <source>
        <dbReference type="ARBA" id="ARBA00075337"/>
    </source>
</evidence>
<keyword evidence="8 19" id="KW-0694">RNA-binding</keyword>
<dbReference type="InterPro" id="IPR014729">
    <property type="entry name" value="Rossmann-like_a/b/a_fold"/>
</dbReference>
<dbReference type="GO" id="GO:0009229">
    <property type="term" value="P:thiamine diphosphate biosynthetic process"/>
    <property type="evidence" value="ECO:0007669"/>
    <property type="project" value="UniProtKB-UniRule"/>
</dbReference>
<evidence type="ECO:0000256" key="17">
    <source>
        <dbReference type="ARBA" id="ARBA00077849"/>
    </source>
</evidence>
<evidence type="ECO:0000256" key="5">
    <source>
        <dbReference type="ARBA" id="ARBA00022679"/>
    </source>
</evidence>
<evidence type="ECO:0000256" key="11">
    <source>
        <dbReference type="ARBA" id="ARBA00052330"/>
    </source>
</evidence>
<reference evidence="21 22" key="1">
    <citation type="submission" date="2017-10" db="EMBL/GenBank/DDBJ databases">
        <title>Resolving the taxonomy of Roseburia spp., Eubacterium rectale and Agathobacter spp. through phylogenomic analysis.</title>
        <authorList>
            <person name="Sheridan P.O."/>
            <person name="Walker A.W."/>
            <person name="Duncan S.H."/>
            <person name="Scott K.P."/>
            <person name="Toole P.W.O."/>
            <person name="Luis P."/>
            <person name="Flint H.J."/>
        </authorList>
    </citation>
    <scope>NUCLEOTIDE SEQUENCE [LARGE SCALE GENOMIC DNA]</scope>
    <source>
        <strain evidence="21 22">JK626</strain>
    </source>
</reference>